<comment type="caution">
    <text evidence="1">The sequence shown here is derived from an EMBL/GenBank/DDBJ whole genome shotgun (WGS) entry which is preliminary data.</text>
</comment>
<dbReference type="EMBL" id="CAJNJA010026335">
    <property type="protein sequence ID" value="CAE7558247.1"/>
    <property type="molecule type" value="Genomic_DNA"/>
</dbReference>
<keyword evidence="2" id="KW-1185">Reference proteome</keyword>
<dbReference type="AlphaFoldDB" id="A0A812U9V3"/>
<accession>A0A812U9V3</accession>
<protein>
    <submittedName>
        <fullName evidence="1">CHLP protein</fullName>
    </submittedName>
</protein>
<reference evidence="1" key="1">
    <citation type="submission" date="2021-02" db="EMBL/GenBank/DDBJ databases">
        <authorList>
            <person name="Dougan E. K."/>
            <person name="Rhodes N."/>
            <person name="Thang M."/>
            <person name="Chan C."/>
        </authorList>
    </citation>
    <scope>NUCLEOTIDE SEQUENCE</scope>
</reference>
<evidence type="ECO:0000313" key="2">
    <source>
        <dbReference type="Proteomes" id="UP000601435"/>
    </source>
</evidence>
<gene>
    <name evidence="1" type="primary">CHLP</name>
    <name evidence="1" type="ORF">SNEC2469_LOCUS16114</name>
</gene>
<name>A0A812U9V3_9DINO</name>
<evidence type="ECO:0000313" key="1">
    <source>
        <dbReference type="EMBL" id="CAE7558247.1"/>
    </source>
</evidence>
<organism evidence="1 2">
    <name type="scientific">Symbiodinium necroappetens</name>
    <dbReference type="NCBI Taxonomy" id="1628268"/>
    <lineage>
        <taxon>Eukaryota</taxon>
        <taxon>Sar</taxon>
        <taxon>Alveolata</taxon>
        <taxon>Dinophyceae</taxon>
        <taxon>Suessiales</taxon>
        <taxon>Symbiodiniaceae</taxon>
        <taxon>Symbiodinium</taxon>
    </lineage>
</organism>
<sequence>MGEALGEQSLKDHWDMSGGMRVEFQKLVLGVVCLHRKDYVDGLKAGNPMLGDLQFMGSCCGDYAGSAQDIQSSINTNELYGKTEEVAGTIFKDFGCTPVVGDSIFALSLVGS</sequence>
<proteinExistence type="predicted"/>
<dbReference type="Proteomes" id="UP000601435">
    <property type="component" value="Unassembled WGS sequence"/>
</dbReference>